<proteinExistence type="predicted"/>
<organism evidence="1 2">
    <name type="scientific">Beauveria bassiana</name>
    <name type="common">White muscardine disease fungus</name>
    <name type="synonym">Tritirachium shiotae</name>
    <dbReference type="NCBI Taxonomy" id="176275"/>
    <lineage>
        <taxon>Eukaryota</taxon>
        <taxon>Fungi</taxon>
        <taxon>Dikarya</taxon>
        <taxon>Ascomycota</taxon>
        <taxon>Pezizomycotina</taxon>
        <taxon>Sordariomycetes</taxon>
        <taxon>Hypocreomycetidae</taxon>
        <taxon>Hypocreales</taxon>
        <taxon>Cordycipitaceae</taxon>
        <taxon>Beauveria</taxon>
    </lineage>
</organism>
<protein>
    <submittedName>
        <fullName evidence="1">Uncharacterized protein</fullName>
    </submittedName>
</protein>
<evidence type="ECO:0000313" key="2">
    <source>
        <dbReference type="Proteomes" id="UP000235728"/>
    </source>
</evidence>
<comment type="caution">
    <text evidence="1">The sequence shown here is derived from an EMBL/GenBank/DDBJ whole genome shotgun (WGS) entry which is preliminary data.</text>
</comment>
<accession>A0A2N6N8B4</accession>
<dbReference type="AlphaFoldDB" id="A0A2N6N8B4"/>
<name>A0A2N6N8B4_BEABA</name>
<sequence length="236" mass="24847">MKAGELGSLGTCPGGCWSDFAKLGLVASAHPLFLQRVRLTVCPRRSSGSAGSSSSVHTGSSLTATHSLGTAPVVISTASLYGGSRLRSHTMYWPVPSIRSPLWSMTRTPSVPGAPPYRSIALDRFASSALRSVRQLCAYRPNPATTVPRAAHRSASVPLVWKVACSVWCGAGVTMAQPALMCTPTTYLLCTGGVKSCEGLSSWICSLKPSEYVGRGEAVARAARPRAMSDCILFDV</sequence>
<reference evidence="1 2" key="1">
    <citation type="journal article" date="2016" name="Appl. Microbiol. Biotechnol.">
        <title>Characterization of T-DNA insertion mutants with decreased virulence in the entomopathogenic fungus Beauveria bassiana JEF-007.</title>
        <authorList>
            <person name="Kim S."/>
            <person name="Lee S.J."/>
            <person name="Nai Y.S."/>
            <person name="Yu J.S."/>
            <person name="Lee M.R."/>
            <person name="Yang Y.T."/>
            <person name="Kim J.S."/>
        </authorList>
    </citation>
    <scope>NUCLEOTIDE SEQUENCE [LARGE SCALE GENOMIC DNA]</scope>
    <source>
        <strain evidence="1 2">JEF-007</strain>
    </source>
</reference>
<dbReference type="Proteomes" id="UP000235728">
    <property type="component" value="Unassembled WGS sequence"/>
</dbReference>
<gene>
    <name evidence="1" type="ORF">BM221_010606</name>
</gene>
<evidence type="ECO:0000313" key="1">
    <source>
        <dbReference type="EMBL" id="PMB63501.1"/>
    </source>
</evidence>
<dbReference type="EMBL" id="MRVG01000020">
    <property type="protein sequence ID" value="PMB63501.1"/>
    <property type="molecule type" value="Genomic_DNA"/>
</dbReference>